<accession>A0ABT4AC39</accession>
<comment type="caution">
    <text evidence="1">The sequence shown here is derived from an EMBL/GenBank/DDBJ whole genome shotgun (WGS) entry which is preliminary data.</text>
</comment>
<evidence type="ECO:0000313" key="2">
    <source>
        <dbReference type="Proteomes" id="UP001207654"/>
    </source>
</evidence>
<protein>
    <submittedName>
        <fullName evidence="1">Uncharacterized protein</fullName>
    </submittedName>
</protein>
<name>A0ABT4AC39_9BACT</name>
<proteinExistence type="predicted"/>
<dbReference type="RefSeq" id="WP_267537651.1">
    <property type="nucleotide sequence ID" value="NZ_JAPNKA010000001.1"/>
</dbReference>
<reference evidence="1 2" key="1">
    <citation type="submission" date="2022-11" db="EMBL/GenBank/DDBJ databases">
        <title>Minimal conservation of predation-associated metabolite biosynthetic gene clusters underscores biosynthetic potential of Myxococcota including descriptions for ten novel species: Archangium lansinium sp. nov., Myxococcus landrumus sp. nov., Nannocystis bai.</title>
        <authorList>
            <person name="Ahearne A."/>
            <person name="Stevens C."/>
            <person name="Phillips K."/>
        </authorList>
    </citation>
    <scope>NUCLEOTIDE SEQUENCE [LARGE SCALE GENOMIC DNA]</scope>
    <source>
        <strain evidence="1 2">MIWBW</strain>
    </source>
</reference>
<organism evidence="1 2">
    <name type="scientific">Archangium lansingense</name>
    <dbReference type="NCBI Taxonomy" id="2995310"/>
    <lineage>
        <taxon>Bacteria</taxon>
        <taxon>Pseudomonadati</taxon>
        <taxon>Myxococcota</taxon>
        <taxon>Myxococcia</taxon>
        <taxon>Myxococcales</taxon>
        <taxon>Cystobacterineae</taxon>
        <taxon>Archangiaceae</taxon>
        <taxon>Archangium</taxon>
    </lineage>
</organism>
<dbReference type="Gene3D" id="2.60.120.260">
    <property type="entry name" value="Galactose-binding domain-like"/>
    <property type="match status" value="1"/>
</dbReference>
<evidence type="ECO:0000313" key="1">
    <source>
        <dbReference type="EMBL" id="MCY1078891.1"/>
    </source>
</evidence>
<dbReference type="Proteomes" id="UP001207654">
    <property type="component" value="Unassembled WGS sequence"/>
</dbReference>
<sequence length="299" mass="31755">MSPLGVHACPGLATAEDRTLKTAQKTLSMVLVGANQLLTNGTFEAGITGWSASAGVLAKHAGKRPKPFMGKRSSAFSASGSLSQAVSIPADATSVPLSFRYRVEPNATEAAKLSVLVKDLGTGVQTVLAAYDRLDVNYFPAGRSYRRAQFDLASFRGRMVQLSFVSSAGTGEWDFSVDSVSLTYAAPIKVSAPALVLNEDEQTLRFTFMGISGYAPHRIRKIEYVVGGEVKATTPGGGSNTAVVSIKDWPTGSTSVVARVYDYAGALVGHFRVRENAALATTYRIDNVSVTYTQLIISN</sequence>
<dbReference type="EMBL" id="JAPNKA010000001">
    <property type="protein sequence ID" value="MCY1078891.1"/>
    <property type="molecule type" value="Genomic_DNA"/>
</dbReference>
<keyword evidence="2" id="KW-1185">Reference proteome</keyword>
<gene>
    <name evidence="1" type="ORF">OV287_30970</name>
</gene>